<dbReference type="RefSeq" id="WP_324780030.1">
    <property type="nucleotide sequence ID" value="NZ_CP141769.1"/>
</dbReference>
<proteinExistence type="predicted"/>
<feature type="domain" description="N-acyl amino acid synthase FeeM catalytic core" evidence="2">
    <location>
        <begin position="83"/>
        <end position="230"/>
    </location>
</feature>
<feature type="region of interest" description="Disordered" evidence="1">
    <location>
        <begin position="1"/>
        <end position="27"/>
    </location>
</feature>
<protein>
    <recommendedName>
        <fullName evidence="2">N-acyl amino acid synthase FeeM catalytic core domain-containing protein</fullName>
    </recommendedName>
</protein>
<organism evidence="3 4">
    <name type="scientific">Thiobacillus sedimenti</name>
    <dbReference type="NCBI Taxonomy" id="3110231"/>
    <lineage>
        <taxon>Bacteria</taxon>
        <taxon>Pseudomonadati</taxon>
        <taxon>Pseudomonadota</taxon>
        <taxon>Betaproteobacteria</taxon>
        <taxon>Nitrosomonadales</taxon>
        <taxon>Thiobacillaceae</taxon>
        <taxon>Thiobacillus</taxon>
    </lineage>
</organism>
<evidence type="ECO:0000259" key="2">
    <source>
        <dbReference type="Pfam" id="PF21926"/>
    </source>
</evidence>
<sequence length="276" mass="31066">MLGPRTPSPPAPKMSETHKFPFGFRGRRKPDEWDKTIIAFESPYRLKDLCIPQVDAPNPASDTVQQQKFKIRLASSDTRRQSASMLIEKRYASRGYQARALEEDPQRITVLVFMEEKIVGTTTLGLDGPAGLMADSVYKQEIDSLRAQGRAVCELTKLAIDDEHVDSKHIVAVLFHLCKIYGQNIHHATDFVIEINPRHASFYKKLLGFEDFGPERVCPRVNAPAVLLRLPLQYADEQIARYGGMMKAAAGVRSLYPYCFSKDDELGIAGRLIRGE</sequence>
<keyword evidence="4" id="KW-1185">Reference proteome</keyword>
<dbReference type="InterPro" id="IPR016181">
    <property type="entry name" value="Acyl_CoA_acyltransferase"/>
</dbReference>
<feature type="compositionally biased region" description="Pro residues" evidence="1">
    <location>
        <begin position="1"/>
        <end position="12"/>
    </location>
</feature>
<dbReference type="SUPFAM" id="SSF55729">
    <property type="entry name" value="Acyl-CoA N-acyltransferases (Nat)"/>
    <property type="match status" value="1"/>
</dbReference>
<dbReference type="Pfam" id="PF21926">
    <property type="entry name" value="FeeM"/>
    <property type="match status" value="1"/>
</dbReference>
<reference evidence="3 4" key="1">
    <citation type="submission" date="2023-12" db="EMBL/GenBank/DDBJ databases">
        <title>Thiobacillus sedimentum sp. nov., a chemolithoautotrophic sulfur-oxidizing bacterium isolated from freshwater sediment.</title>
        <authorList>
            <person name="Luo J."/>
            <person name="Dai C."/>
        </authorList>
    </citation>
    <scope>NUCLEOTIDE SEQUENCE [LARGE SCALE GENOMIC DNA]</scope>
    <source>
        <strain evidence="3 4">SCUT-2</strain>
    </source>
</reference>
<accession>A0ABZ1CJW7</accession>
<dbReference type="EMBL" id="CP141769">
    <property type="protein sequence ID" value="WRS39499.1"/>
    <property type="molecule type" value="Genomic_DNA"/>
</dbReference>
<dbReference type="Proteomes" id="UP001334732">
    <property type="component" value="Chromosome"/>
</dbReference>
<dbReference type="InterPro" id="IPR054597">
    <property type="entry name" value="FeeM_cat"/>
</dbReference>
<gene>
    <name evidence="3" type="ORF">VA613_01130</name>
</gene>
<name>A0ABZ1CJW7_9PROT</name>
<evidence type="ECO:0000256" key="1">
    <source>
        <dbReference type="SAM" id="MobiDB-lite"/>
    </source>
</evidence>
<evidence type="ECO:0000313" key="3">
    <source>
        <dbReference type="EMBL" id="WRS39499.1"/>
    </source>
</evidence>
<evidence type="ECO:0000313" key="4">
    <source>
        <dbReference type="Proteomes" id="UP001334732"/>
    </source>
</evidence>
<dbReference type="Gene3D" id="3.40.630.30">
    <property type="match status" value="1"/>
</dbReference>